<dbReference type="Pfam" id="PF00085">
    <property type="entry name" value="Thioredoxin"/>
    <property type="match status" value="1"/>
</dbReference>
<dbReference type="RefSeq" id="WP_327957532.1">
    <property type="nucleotide sequence ID" value="NZ_JARMFZ010000019.1"/>
</dbReference>
<accession>A0ABQ0T9T3</accession>
<organism evidence="2 3">
    <name type="scientific">Brevibacillus formosus</name>
    <dbReference type="NCBI Taxonomy" id="54913"/>
    <lineage>
        <taxon>Bacteria</taxon>
        <taxon>Bacillati</taxon>
        <taxon>Bacillota</taxon>
        <taxon>Bacilli</taxon>
        <taxon>Bacillales</taxon>
        <taxon>Paenibacillaceae</taxon>
        <taxon>Brevibacillus</taxon>
    </lineage>
</organism>
<dbReference type="InterPro" id="IPR013766">
    <property type="entry name" value="Thioredoxin_domain"/>
</dbReference>
<reference evidence="2 3" key="1">
    <citation type="submission" date="2019-06" db="EMBL/GenBank/DDBJ databases">
        <title>Whole genome shotgun sequence of Brevibacillus formosus NBRC 15716.</title>
        <authorList>
            <person name="Hosoyama A."/>
            <person name="Uohara A."/>
            <person name="Ohji S."/>
            <person name="Ichikawa N."/>
        </authorList>
    </citation>
    <scope>NUCLEOTIDE SEQUENCE [LARGE SCALE GENOMIC DNA]</scope>
    <source>
        <strain evidence="2 3">NBRC 15716</strain>
    </source>
</reference>
<dbReference type="Gene3D" id="3.40.30.10">
    <property type="entry name" value="Glutaredoxin"/>
    <property type="match status" value="1"/>
</dbReference>
<sequence length="105" mass="11944">MNDLQELTSTELIQYLQEKESVALFVYTPMCGTCKLAARMLGIMQETLPTVPLYQININTAPALAEQWQVTSVPALLIFRRTELLERYYAIQSVGFLYDVLKPLA</sequence>
<dbReference type="CDD" id="cd02947">
    <property type="entry name" value="TRX_family"/>
    <property type="match status" value="1"/>
</dbReference>
<gene>
    <name evidence="2" type="ORF">BFO01nite_19650</name>
</gene>
<evidence type="ECO:0000313" key="2">
    <source>
        <dbReference type="EMBL" id="GED57833.1"/>
    </source>
</evidence>
<dbReference type="InterPro" id="IPR036249">
    <property type="entry name" value="Thioredoxin-like_sf"/>
</dbReference>
<dbReference type="SUPFAM" id="SSF52833">
    <property type="entry name" value="Thioredoxin-like"/>
    <property type="match status" value="1"/>
</dbReference>
<protein>
    <submittedName>
        <fullName evidence="2">Thiol reductase thioredoxin</fullName>
    </submittedName>
</protein>
<comment type="caution">
    <text evidence="2">The sequence shown here is derived from an EMBL/GenBank/DDBJ whole genome shotgun (WGS) entry which is preliminary data.</text>
</comment>
<dbReference type="EMBL" id="BJOL01000012">
    <property type="protein sequence ID" value="GED57833.1"/>
    <property type="molecule type" value="Genomic_DNA"/>
</dbReference>
<keyword evidence="3" id="KW-1185">Reference proteome</keyword>
<evidence type="ECO:0000313" key="3">
    <source>
        <dbReference type="Proteomes" id="UP000319498"/>
    </source>
</evidence>
<evidence type="ECO:0000259" key="1">
    <source>
        <dbReference type="Pfam" id="PF00085"/>
    </source>
</evidence>
<name>A0ABQ0T9T3_9BACL</name>
<dbReference type="Proteomes" id="UP000319498">
    <property type="component" value="Unassembled WGS sequence"/>
</dbReference>
<proteinExistence type="predicted"/>
<feature type="domain" description="Thioredoxin" evidence="1">
    <location>
        <begin position="6"/>
        <end position="89"/>
    </location>
</feature>